<evidence type="ECO:0000256" key="3">
    <source>
        <dbReference type="ARBA" id="ARBA00022630"/>
    </source>
</evidence>
<dbReference type="InterPro" id="IPR036318">
    <property type="entry name" value="FAD-bd_PCMH-like_sf"/>
</dbReference>
<evidence type="ECO:0000256" key="4">
    <source>
        <dbReference type="ARBA" id="ARBA00022827"/>
    </source>
</evidence>
<dbReference type="EMBL" id="CACRXK020000270">
    <property type="protein sequence ID" value="CAB3980215.1"/>
    <property type="molecule type" value="Genomic_DNA"/>
</dbReference>
<sequence>MFLAGKSFILSQCVGSRAIFTTAIYQRMSFSQQPIFTALEELKDIAITPDQPDEYKEAVKIYNPSYSNEHPAFVAVPNNVSDIQRCMRVALACEVPAVAIKSGGHSFAGYSTTDQNGFVVSMKNLASVKLKDGAVTVGAGANWGDVYKALENTNYVAVGGCVPAVGIGGYILGGGYSMLSRAYGGLACDMAEEFTMVTADGDQVVKVSKDKNKDLFWALKGGGGGNFGVLVDVTLKLSPRPKQFIWTNIRYDGAESTELVLNELGSQLLQLPKEMNLDFAIHGYFGKKTLTLDAVYSDHHAGKVEEVIKNLHPGQRSTKTYESYLKFVREYSQRHGFVHYEVEPIYVKGAMIQSIPPEMAKYFSDLEIPAECLLEFVHMGGDIQQYPSTSTAFPYRTAQYSFYTYGRFHNSASRSEVYEFATSTYHDIKKFGCTLGSYVNYMDRHLINWPQELYGVNYPRLCEIKKKWNPLGKGPLHFEQEIGSTWEPE</sequence>
<proteinExistence type="inferred from homology"/>
<evidence type="ECO:0000313" key="7">
    <source>
        <dbReference type="EMBL" id="CAB3980215.1"/>
    </source>
</evidence>
<organism evidence="7 8">
    <name type="scientific">Paramuricea clavata</name>
    <name type="common">Red gorgonian</name>
    <name type="synonym">Violescent sea-whip</name>
    <dbReference type="NCBI Taxonomy" id="317549"/>
    <lineage>
        <taxon>Eukaryota</taxon>
        <taxon>Metazoa</taxon>
        <taxon>Cnidaria</taxon>
        <taxon>Anthozoa</taxon>
        <taxon>Octocorallia</taxon>
        <taxon>Malacalcyonacea</taxon>
        <taxon>Plexauridae</taxon>
        <taxon>Paramuricea</taxon>
    </lineage>
</organism>
<comment type="cofactor">
    <cofactor evidence="1">
        <name>FAD</name>
        <dbReference type="ChEBI" id="CHEBI:57692"/>
    </cofactor>
</comment>
<reference evidence="7" key="1">
    <citation type="submission" date="2020-04" db="EMBL/GenBank/DDBJ databases">
        <authorList>
            <person name="Alioto T."/>
            <person name="Alioto T."/>
            <person name="Gomez Garrido J."/>
        </authorList>
    </citation>
    <scope>NUCLEOTIDE SEQUENCE</scope>
    <source>
        <strain evidence="7">A484AB</strain>
    </source>
</reference>
<keyword evidence="4" id="KW-0274">FAD</keyword>
<protein>
    <submittedName>
        <fullName evidence="7">FAD-binding oxidoreductase</fullName>
    </submittedName>
</protein>
<dbReference type="InterPro" id="IPR006093">
    <property type="entry name" value="Oxy_OxRdtase_FAD_BS"/>
</dbReference>
<dbReference type="UniPathway" id="UPA00991">
    <property type="reaction ID" value="UER00939"/>
</dbReference>
<dbReference type="Pfam" id="PF01565">
    <property type="entry name" value="FAD_binding_4"/>
    <property type="match status" value="1"/>
</dbReference>
<dbReference type="PANTHER" id="PTHR42973:SF39">
    <property type="entry name" value="FAD-BINDING PCMH-TYPE DOMAIN-CONTAINING PROTEIN"/>
    <property type="match status" value="1"/>
</dbReference>
<evidence type="ECO:0000256" key="2">
    <source>
        <dbReference type="ARBA" id="ARBA00005466"/>
    </source>
</evidence>
<evidence type="ECO:0000256" key="5">
    <source>
        <dbReference type="ARBA" id="ARBA00023002"/>
    </source>
</evidence>
<keyword evidence="8" id="KW-1185">Reference proteome</keyword>
<dbReference type="InterPro" id="IPR050416">
    <property type="entry name" value="FAD-linked_Oxidoreductase"/>
</dbReference>
<dbReference type="OrthoDB" id="9983560at2759"/>
<evidence type="ECO:0000313" key="8">
    <source>
        <dbReference type="Proteomes" id="UP001152795"/>
    </source>
</evidence>
<dbReference type="Pfam" id="PF08031">
    <property type="entry name" value="BBE"/>
    <property type="match status" value="1"/>
</dbReference>
<dbReference type="PANTHER" id="PTHR42973">
    <property type="entry name" value="BINDING OXIDOREDUCTASE, PUTATIVE (AFU_ORTHOLOGUE AFUA_1G17690)-RELATED"/>
    <property type="match status" value="1"/>
</dbReference>
<dbReference type="GO" id="GO:0016491">
    <property type="term" value="F:oxidoreductase activity"/>
    <property type="evidence" value="ECO:0007669"/>
    <property type="project" value="UniProtKB-KW"/>
</dbReference>
<dbReference type="InterPro" id="IPR016169">
    <property type="entry name" value="FAD-bd_PCMH_sub2"/>
</dbReference>
<dbReference type="AlphaFoldDB" id="A0A7D9DD02"/>
<evidence type="ECO:0000256" key="1">
    <source>
        <dbReference type="ARBA" id="ARBA00001974"/>
    </source>
</evidence>
<comment type="caution">
    <text evidence="7">The sequence shown here is derived from an EMBL/GenBank/DDBJ whole genome shotgun (WGS) entry which is preliminary data.</text>
</comment>
<name>A0A7D9DD02_PARCT</name>
<dbReference type="GO" id="GO:0071949">
    <property type="term" value="F:FAD binding"/>
    <property type="evidence" value="ECO:0007669"/>
    <property type="project" value="InterPro"/>
</dbReference>
<dbReference type="Gene3D" id="3.30.465.10">
    <property type="match status" value="1"/>
</dbReference>
<evidence type="ECO:0000259" key="6">
    <source>
        <dbReference type="PROSITE" id="PS51387"/>
    </source>
</evidence>
<accession>A0A7D9DD02</accession>
<dbReference type="Proteomes" id="UP001152795">
    <property type="component" value="Unassembled WGS sequence"/>
</dbReference>
<feature type="domain" description="FAD-binding PCMH-type" evidence="6">
    <location>
        <begin position="66"/>
        <end position="240"/>
    </location>
</feature>
<dbReference type="PROSITE" id="PS00862">
    <property type="entry name" value="OX2_COVAL_FAD"/>
    <property type="match status" value="1"/>
</dbReference>
<dbReference type="InterPro" id="IPR012951">
    <property type="entry name" value="BBE"/>
</dbReference>
<keyword evidence="5" id="KW-0560">Oxidoreductase</keyword>
<dbReference type="SUPFAM" id="SSF56176">
    <property type="entry name" value="FAD-binding/transporter-associated domain-like"/>
    <property type="match status" value="1"/>
</dbReference>
<keyword evidence="3" id="KW-0285">Flavoprotein</keyword>
<dbReference type="Gene3D" id="3.40.462.20">
    <property type="match status" value="1"/>
</dbReference>
<dbReference type="InterPro" id="IPR016166">
    <property type="entry name" value="FAD-bd_PCMH"/>
</dbReference>
<comment type="similarity">
    <text evidence="2">Belongs to the oxygen-dependent FAD-linked oxidoreductase family.</text>
</comment>
<dbReference type="InterPro" id="IPR006094">
    <property type="entry name" value="Oxid_FAD_bind_N"/>
</dbReference>
<dbReference type="PROSITE" id="PS51387">
    <property type="entry name" value="FAD_PCMH"/>
    <property type="match status" value="1"/>
</dbReference>
<gene>
    <name evidence="7" type="ORF">PACLA_8A027344</name>
</gene>